<protein>
    <submittedName>
        <fullName evidence="1">Uncharacterized protein</fullName>
    </submittedName>
</protein>
<gene>
    <name evidence="1" type="ORF">METZ01_LOCUS417538</name>
</gene>
<dbReference type="AlphaFoldDB" id="A0A382X1D8"/>
<organism evidence="1">
    <name type="scientific">marine metagenome</name>
    <dbReference type="NCBI Taxonomy" id="408172"/>
    <lineage>
        <taxon>unclassified sequences</taxon>
        <taxon>metagenomes</taxon>
        <taxon>ecological metagenomes</taxon>
    </lineage>
</organism>
<name>A0A382X1D8_9ZZZZ</name>
<dbReference type="EMBL" id="UINC01164045">
    <property type="protein sequence ID" value="SVD64684.1"/>
    <property type="molecule type" value="Genomic_DNA"/>
</dbReference>
<reference evidence="1" key="1">
    <citation type="submission" date="2018-05" db="EMBL/GenBank/DDBJ databases">
        <authorList>
            <person name="Lanie J.A."/>
            <person name="Ng W.-L."/>
            <person name="Kazmierczak K.M."/>
            <person name="Andrzejewski T.M."/>
            <person name="Davidsen T.M."/>
            <person name="Wayne K.J."/>
            <person name="Tettelin H."/>
            <person name="Glass J.I."/>
            <person name="Rusch D."/>
            <person name="Podicherti R."/>
            <person name="Tsui H.-C.T."/>
            <person name="Winkler M.E."/>
        </authorList>
    </citation>
    <scope>NUCLEOTIDE SEQUENCE</scope>
</reference>
<evidence type="ECO:0000313" key="1">
    <source>
        <dbReference type="EMBL" id="SVD64684.1"/>
    </source>
</evidence>
<proteinExistence type="predicted"/>
<sequence>MRIPLMMHLIQGHLYFRGGDSEMPQAHQN</sequence>
<accession>A0A382X1D8</accession>